<protein>
    <submittedName>
        <fullName evidence="1">Uncharacterized protein</fullName>
    </submittedName>
</protein>
<dbReference type="Proteomes" id="UP000216605">
    <property type="component" value="Unassembled WGS sequence"/>
</dbReference>
<dbReference type="RefSeq" id="WP_094411445.1">
    <property type="nucleotide sequence ID" value="NZ_NOXV01000033.1"/>
</dbReference>
<sequence length="153" mass="16767">MALEAVKANYDLDKLANQLKLVIESGNPLKYMDENINWAIDKDLETDSKNNLDFTSKFLSVTSTDDLNPFTGIINWLKRSRTSKRVKRILCSIITQIQELIDEGAELKKILSVAITAIITALGFGAINPVLLTVLVGLLATAILDGVANFCAV</sequence>
<dbReference type="AlphaFoldDB" id="A0A256A7U8"/>
<dbReference type="OrthoDB" id="1494469at2"/>
<reference evidence="1 2" key="1">
    <citation type="submission" date="2017-07" db="EMBL/GenBank/DDBJ databases">
        <title>Flavobacterium cyanobacteriorum sp. nov., isolated from cyanobacterial aggregates in a eutrophic lake.</title>
        <authorList>
            <person name="Cai H."/>
        </authorList>
    </citation>
    <scope>NUCLEOTIDE SEQUENCE [LARGE SCALE GENOMIC DNA]</scope>
    <source>
        <strain evidence="1 2">TH021</strain>
    </source>
</reference>
<organism evidence="1 2">
    <name type="scientific">Flavobacterium cyanobacteriorum</name>
    <dbReference type="NCBI Taxonomy" id="2022802"/>
    <lineage>
        <taxon>Bacteria</taxon>
        <taxon>Pseudomonadati</taxon>
        <taxon>Bacteroidota</taxon>
        <taxon>Flavobacteriia</taxon>
        <taxon>Flavobacteriales</taxon>
        <taxon>Flavobacteriaceae</taxon>
        <taxon>Flavobacterium</taxon>
    </lineage>
</organism>
<gene>
    <name evidence="1" type="ORF">CHU92_00270</name>
</gene>
<name>A0A256A7U8_9FLAO</name>
<evidence type="ECO:0000313" key="2">
    <source>
        <dbReference type="Proteomes" id="UP000216605"/>
    </source>
</evidence>
<proteinExistence type="predicted"/>
<comment type="caution">
    <text evidence="1">The sequence shown here is derived from an EMBL/GenBank/DDBJ whole genome shotgun (WGS) entry which is preliminary data.</text>
</comment>
<dbReference type="EMBL" id="NOXV01000033">
    <property type="protein sequence ID" value="OYQ49731.1"/>
    <property type="molecule type" value="Genomic_DNA"/>
</dbReference>
<evidence type="ECO:0000313" key="1">
    <source>
        <dbReference type="EMBL" id="OYQ49731.1"/>
    </source>
</evidence>
<keyword evidence="2" id="KW-1185">Reference proteome</keyword>
<accession>A0A256A7U8</accession>